<protein>
    <recommendedName>
        <fullName evidence="2">protein-glutamate methylesterase</fullName>
        <ecNumber evidence="2">3.1.1.61</ecNumber>
    </recommendedName>
</protein>
<proteinExistence type="predicted"/>
<keyword evidence="1 4" id="KW-0378">Hydrolase</keyword>
<evidence type="ECO:0000256" key="2">
    <source>
        <dbReference type="ARBA" id="ARBA00039140"/>
    </source>
</evidence>
<dbReference type="EC" id="3.1.1.61" evidence="2"/>
<dbReference type="PANTHER" id="PTHR42872">
    <property type="entry name" value="PROTEIN-GLUTAMATE METHYLESTERASE/PROTEIN-GLUTAMINE GLUTAMINASE"/>
    <property type="match status" value="1"/>
</dbReference>
<sequence length="190" mass="19690">MSDLTPSAVIIGASAGALDALTEILPALPADYPLPVFVVVHVPPDKRSVLADIFAARCALPVIEAEDKEPVQSGVIYFAPPNYHLLLEDTGSIALTTEEEVLFSRPSIDVAFESAAEAWGSNLIGVVLTGANHDGSRGLATILRGGGTALVQTPEGAYARAMPEAAIAACPQAKVLSLSGITDYLLSAPR</sequence>
<feature type="active site" evidence="4">
    <location>
        <position position="134"/>
    </location>
</feature>
<dbReference type="InterPro" id="IPR000673">
    <property type="entry name" value="Sig_transdc_resp-reg_Me-estase"/>
</dbReference>
<evidence type="ECO:0000256" key="3">
    <source>
        <dbReference type="ARBA" id="ARBA00048267"/>
    </source>
</evidence>
<dbReference type="EMBL" id="JBHUFA010000015">
    <property type="protein sequence ID" value="MFD1697332.1"/>
    <property type="molecule type" value="Genomic_DNA"/>
</dbReference>
<evidence type="ECO:0000259" key="5">
    <source>
        <dbReference type="PROSITE" id="PS50122"/>
    </source>
</evidence>
<evidence type="ECO:0000256" key="1">
    <source>
        <dbReference type="ARBA" id="ARBA00022801"/>
    </source>
</evidence>
<keyword evidence="7" id="KW-1185">Reference proteome</keyword>
<dbReference type="SUPFAM" id="SSF52738">
    <property type="entry name" value="Methylesterase CheB, C-terminal domain"/>
    <property type="match status" value="1"/>
</dbReference>
<evidence type="ECO:0000313" key="7">
    <source>
        <dbReference type="Proteomes" id="UP001597327"/>
    </source>
</evidence>
<feature type="active site" evidence="4">
    <location>
        <position position="14"/>
    </location>
</feature>
<feature type="active site" evidence="4">
    <location>
        <position position="41"/>
    </location>
</feature>
<gene>
    <name evidence="6" type="ORF">ACFSC7_17590</name>
</gene>
<feature type="domain" description="CheB-type methylesterase" evidence="5">
    <location>
        <begin position="4"/>
        <end position="190"/>
    </location>
</feature>
<keyword evidence="4" id="KW-0145">Chemotaxis</keyword>
<name>A0ABW4JYR8_9HYPH</name>
<evidence type="ECO:0000256" key="4">
    <source>
        <dbReference type="PROSITE-ProRule" id="PRU00050"/>
    </source>
</evidence>
<organism evidence="6 7">
    <name type="scientific">Roseibium aestuarii</name>
    <dbReference type="NCBI Taxonomy" id="2600299"/>
    <lineage>
        <taxon>Bacteria</taxon>
        <taxon>Pseudomonadati</taxon>
        <taxon>Pseudomonadota</taxon>
        <taxon>Alphaproteobacteria</taxon>
        <taxon>Hyphomicrobiales</taxon>
        <taxon>Stappiaceae</taxon>
        <taxon>Roseibium</taxon>
    </lineage>
</organism>
<dbReference type="PROSITE" id="PS50122">
    <property type="entry name" value="CHEB"/>
    <property type="match status" value="1"/>
</dbReference>
<dbReference type="InterPro" id="IPR035909">
    <property type="entry name" value="CheB_C"/>
</dbReference>
<dbReference type="Proteomes" id="UP001597327">
    <property type="component" value="Unassembled WGS sequence"/>
</dbReference>
<dbReference type="Pfam" id="PF01339">
    <property type="entry name" value="CheB_methylest"/>
    <property type="match status" value="1"/>
</dbReference>
<comment type="catalytic activity">
    <reaction evidence="3">
        <text>[protein]-L-glutamate 5-O-methyl ester + H2O = L-glutamyl-[protein] + methanol + H(+)</text>
        <dbReference type="Rhea" id="RHEA:23236"/>
        <dbReference type="Rhea" id="RHEA-COMP:10208"/>
        <dbReference type="Rhea" id="RHEA-COMP:10311"/>
        <dbReference type="ChEBI" id="CHEBI:15377"/>
        <dbReference type="ChEBI" id="CHEBI:15378"/>
        <dbReference type="ChEBI" id="CHEBI:17790"/>
        <dbReference type="ChEBI" id="CHEBI:29973"/>
        <dbReference type="ChEBI" id="CHEBI:82795"/>
        <dbReference type="EC" id="3.1.1.61"/>
    </reaction>
</comment>
<dbReference type="RefSeq" id="WP_149893576.1">
    <property type="nucleotide sequence ID" value="NZ_JBHUFA010000015.1"/>
</dbReference>
<dbReference type="PANTHER" id="PTHR42872:SF6">
    <property type="entry name" value="PROTEIN-GLUTAMATE METHYLESTERASE_PROTEIN-GLUTAMINE GLUTAMINASE"/>
    <property type="match status" value="1"/>
</dbReference>
<dbReference type="CDD" id="cd16433">
    <property type="entry name" value="CheB"/>
    <property type="match status" value="1"/>
</dbReference>
<reference evidence="7" key="1">
    <citation type="journal article" date="2019" name="Int. J. Syst. Evol. Microbiol.">
        <title>The Global Catalogue of Microorganisms (GCM) 10K type strain sequencing project: providing services to taxonomists for standard genome sequencing and annotation.</title>
        <authorList>
            <consortium name="The Broad Institute Genomics Platform"/>
            <consortium name="The Broad Institute Genome Sequencing Center for Infectious Disease"/>
            <person name="Wu L."/>
            <person name="Ma J."/>
        </authorList>
    </citation>
    <scope>NUCLEOTIDE SEQUENCE [LARGE SCALE GENOMIC DNA]</scope>
    <source>
        <strain evidence="7">JCM 3369</strain>
    </source>
</reference>
<comment type="caution">
    <text evidence="6">The sequence shown here is derived from an EMBL/GenBank/DDBJ whole genome shotgun (WGS) entry which is preliminary data.</text>
</comment>
<accession>A0ABW4JYR8</accession>
<evidence type="ECO:0000313" key="6">
    <source>
        <dbReference type="EMBL" id="MFD1697332.1"/>
    </source>
</evidence>
<dbReference type="Gene3D" id="3.40.50.180">
    <property type="entry name" value="Methylesterase CheB, C-terminal domain"/>
    <property type="match status" value="1"/>
</dbReference>